<reference evidence="2" key="1">
    <citation type="submission" date="2017-02" db="EMBL/GenBank/DDBJ databases">
        <authorList>
            <person name="Varghese N."/>
            <person name="Submissions S."/>
        </authorList>
    </citation>
    <scope>NUCLEOTIDE SEQUENCE [LARGE SCALE GENOMIC DNA]</scope>
    <source>
        <strain evidence="2">DSM 24967</strain>
    </source>
</reference>
<sequence>MMKKNISQLLEKFKTGLAEGKDPYFDSEEIEDLLNGISDEEAKEYLIPILDLGLRLYPFNQFLLIKRIEKECINENYETALSYAEELKHVDDPDLHVARLECFCMLEEYHKAVTYLDNLEAEKNEYLEEVYESFINILADHEFYTVGITFAKKAIKLFPENNDIQLALLYIYFDYEKNKEVIKLATKLTDKMPYSYDVWYMLGASYARIEEFNKAIEALDFALTCKDCLESKMLKGFCLAGIKNYKEALEINLEVNKEKPTSLVQQAIVQCYSYLGQNEKAKLLSRFLIEVYKGNCPRSVLGCYLNTCMVTSQEEEMIDALKTLASTGSQHKMHLFLQMMVSSLMDLEDSTDYSEEILKLKIEFGGNMNLFQDMLFKKGFFHFAAGEVRSALQYLEELEEENSAYYLLHPLLTLCYLETGNKDRFLNQLSLLPKDRLTVLSKINHIHFNPVHDKIMPRSKDLSSILIKNINNYN</sequence>
<evidence type="ECO:0000313" key="2">
    <source>
        <dbReference type="Proteomes" id="UP000190852"/>
    </source>
</evidence>
<protein>
    <submittedName>
        <fullName evidence="1">Uncharacterized protein</fullName>
    </submittedName>
</protein>
<name>A0A1T5C6D0_9BACT</name>
<dbReference type="RefSeq" id="WP_079683265.1">
    <property type="nucleotide sequence ID" value="NZ_FUYQ01000010.1"/>
</dbReference>
<dbReference type="AlphaFoldDB" id="A0A1T5C6D0"/>
<dbReference type="SUPFAM" id="SSF48452">
    <property type="entry name" value="TPR-like"/>
    <property type="match status" value="1"/>
</dbReference>
<dbReference type="EMBL" id="FUYQ01000010">
    <property type="protein sequence ID" value="SKB54957.1"/>
    <property type="molecule type" value="Genomic_DNA"/>
</dbReference>
<organism evidence="1 2">
    <name type="scientific">Parabacteroides chartae</name>
    <dbReference type="NCBI Taxonomy" id="1037355"/>
    <lineage>
        <taxon>Bacteria</taxon>
        <taxon>Pseudomonadati</taxon>
        <taxon>Bacteroidota</taxon>
        <taxon>Bacteroidia</taxon>
        <taxon>Bacteroidales</taxon>
        <taxon>Tannerellaceae</taxon>
        <taxon>Parabacteroides</taxon>
    </lineage>
</organism>
<dbReference type="Proteomes" id="UP000190852">
    <property type="component" value="Unassembled WGS sequence"/>
</dbReference>
<dbReference type="InterPro" id="IPR011990">
    <property type="entry name" value="TPR-like_helical_dom_sf"/>
</dbReference>
<evidence type="ECO:0000313" key="1">
    <source>
        <dbReference type="EMBL" id="SKB54957.1"/>
    </source>
</evidence>
<proteinExistence type="predicted"/>
<dbReference type="Gene3D" id="1.25.40.10">
    <property type="entry name" value="Tetratricopeptide repeat domain"/>
    <property type="match status" value="1"/>
</dbReference>
<accession>A0A1T5C6D0</accession>
<gene>
    <name evidence="1" type="ORF">SAMN05660349_01724</name>
</gene>
<keyword evidence="2" id="KW-1185">Reference proteome</keyword>